<dbReference type="EMBL" id="JACXWY010000006">
    <property type="protein sequence ID" value="MBD3846529.1"/>
    <property type="molecule type" value="Genomic_DNA"/>
</dbReference>
<dbReference type="InterPro" id="IPR001851">
    <property type="entry name" value="ABC_transp_permease"/>
</dbReference>
<dbReference type="GO" id="GO:0015658">
    <property type="term" value="F:branched-chain amino acid transmembrane transporter activity"/>
    <property type="evidence" value="ECO:0007669"/>
    <property type="project" value="InterPro"/>
</dbReference>
<evidence type="ECO:0000256" key="9">
    <source>
        <dbReference type="SAM" id="Phobius"/>
    </source>
</evidence>
<dbReference type="InterPro" id="IPR052157">
    <property type="entry name" value="BCAA_transport_permease"/>
</dbReference>
<feature type="transmembrane region" description="Helical" evidence="9">
    <location>
        <begin position="101"/>
        <end position="121"/>
    </location>
</feature>
<comment type="caution">
    <text evidence="10">The sequence shown here is derived from an EMBL/GenBank/DDBJ whole genome shotgun (WGS) entry which is preliminary data.</text>
</comment>
<dbReference type="CDD" id="cd06582">
    <property type="entry name" value="TM_PBP1_LivH_like"/>
    <property type="match status" value="1"/>
</dbReference>
<feature type="transmembrane region" description="Helical" evidence="9">
    <location>
        <begin position="313"/>
        <end position="330"/>
    </location>
</feature>
<evidence type="ECO:0000313" key="11">
    <source>
        <dbReference type="Proteomes" id="UP000619295"/>
    </source>
</evidence>
<dbReference type="PANTHER" id="PTHR11795">
    <property type="entry name" value="BRANCHED-CHAIN AMINO ACID TRANSPORT SYSTEM PERMEASE PROTEIN LIVH"/>
    <property type="match status" value="1"/>
</dbReference>
<evidence type="ECO:0000256" key="8">
    <source>
        <dbReference type="ARBA" id="ARBA00037998"/>
    </source>
</evidence>
<feature type="transmembrane region" description="Helical" evidence="9">
    <location>
        <begin position="508"/>
        <end position="530"/>
    </location>
</feature>
<gene>
    <name evidence="10" type="ORF">IED13_12545</name>
</gene>
<evidence type="ECO:0000256" key="3">
    <source>
        <dbReference type="ARBA" id="ARBA00022475"/>
    </source>
</evidence>
<dbReference type="PANTHER" id="PTHR11795:SF442">
    <property type="entry name" value="ABC TRANSPORTER ATP-BINDING PROTEIN"/>
    <property type="match status" value="1"/>
</dbReference>
<dbReference type="InterPro" id="IPR043428">
    <property type="entry name" value="LivM-like"/>
</dbReference>
<comment type="subcellular location">
    <subcellularLocation>
        <location evidence="1">Cell membrane</location>
        <topology evidence="1">Multi-pass membrane protein</topology>
    </subcellularLocation>
</comment>
<dbReference type="AlphaFoldDB" id="A0A927ED64"/>
<feature type="transmembrane region" description="Helical" evidence="9">
    <location>
        <begin position="460"/>
        <end position="488"/>
    </location>
</feature>
<feature type="transmembrane region" description="Helical" evidence="9">
    <location>
        <begin position="391"/>
        <end position="409"/>
    </location>
</feature>
<proteinExistence type="inferred from homology"/>
<keyword evidence="6 9" id="KW-1133">Transmembrane helix</keyword>
<evidence type="ECO:0000256" key="1">
    <source>
        <dbReference type="ARBA" id="ARBA00004651"/>
    </source>
</evidence>
<feature type="transmembrane region" description="Helical" evidence="9">
    <location>
        <begin position="550"/>
        <end position="570"/>
    </location>
</feature>
<feature type="transmembrane region" description="Helical" evidence="9">
    <location>
        <begin position="262"/>
        <end position="282"/>
    </location>
</feature>
<feature type="transmembrane region" description="Helical" evidence="9">
    <location>
        <begin position="336"/>
        <end position="355"/>
    </location>
</feature>
<feature type="transmembrane region" description="Helical" evidence="9">
    <location>
        <begin position="12"/>
        <end position="36"/>
    </location>
</feature>
<feature type="transmembrane region" description="Helical" evidence="9">
    <location>
        <begin position="148"/>
        <end position="165"/>
    </location>
</feature>
<feature type="transmembrane region" description="Helical" evidence="9">
    <location>
        <begin position="231"/>
        <end position="256"/>
    </location>
</feature>
<keyword evidence="4 9" id="KW-0812">Transmembrane</keyword>
<name>A0A927ED64_9HYPH</name>
<dbReference type="CDD" id="cd06581">
    <property type="entry name" value="TM_PBP1_LivM_like"/>
    <property type="match status" value="1"/>
</dbReference>
<feature type="transmembrane region" description="Helical" evidence="9">
    <location>
        <begin position="66"/>
        <end position="89"/>
    </location>
</feature>
<keyword evidence="3" id="KW-1003">Cell membrane</keyword>
<dbReference type="Proteomes" id="UP000619295">
    <property type="component" value="Unassembled WGS sequence"/>
</dbReference>
<evidence type="ECO:0000256" key="7">
    <source>
        <dbReference type="ARBA" id="ARBA00023136"/>
    </source>
</evidence>
<dbReference type="GO" id="GO:0005886">
    <property type="term" value="C:plasma membrane"/>
    <property type="evidence" value="ECO:0007669"/>
    <property type="project" value="UniProtKB-SubCell"/>
</dbReference>
<evidence type="ECO:0000256" key="4">
    <source>
        <dbReference type="ARBA" id="ARBA00022692"/>
    </source>
</evidence>
<keyword evidence="5" id="KW-0029">Amino-acid transport</keyword>
<sequence length="632" mass="67151">MFDLILTQTLNGLASASSLFLVASGLSIIFGVTRIVNFAHGSLYMLGAYIGWTLVTWLGPTSGLGFWGGVGLAALLVAVIGVVIEVAILRRIYQAPELFQLLATFGVVLMIQDIALATWGAEDKLGPRAPGFKSFVILFDNRFPTYELLLIAIGPLVLALLWFLFQKTRWGTLVRAATQDREMVAALGVNQRLLFTSVFAFGAGLAGLGGALQLPREAATLHMDLSMISEAFVVVVVGGLGSVTGAYLAAVLIGILHAFGILIFPKITLVLVFLVMAVVLVVKPYGLMGRRPVGAARGTATAEPLLRPADRPAKLAGLVALILLAAAPLVTPDYLLLTLTELVIFALFAASLHFMMGPGGMASFGHAAYFGLGAYGAALAVKWLGAPMEPALIFAPFLAGIAGVVFGWFCVRLSGVYLAMLTLAFAQIAWATAFQWVELTGGDNGILGVWPSHWAVSKTAFYYLALAICAACVVLLRVMVFSPLGYALRAARDNPLRTEAIGIDTMRVQWVAFTIAAFAAGIAGALFAFFKGSVFPTYMAIPRSVDALLMVLLGGVQTVSGPIVGAFAYAGLSEQLMKMTMYWRFTLGLSIVLLVVLFPRGLVGGFLALRERRDRSDKDGAVVTRLATEGAP</sequence>
<evidence type="ECO:0000313" key="10">
    <source>
        <dbReference type="EMBL" id="MBD3846529.1"/>
    </source>
</evidence>
<evidence type="ECO:0000256" key="2">
    <source>
        <dbReference type="ARBA" id="ARBA00022448"/>
    </source>
</evidence>
<feature type="transmembrane region" description="Helical" evidence="9">
    <location>
        <begin position="582"/>
        <end position="609"/>
    </location>
</feature>
<dbReference type="RefSeq" id="WP_191124357.1">
    <property type="nucleotide sequence ID" value="NZ_JACXWY010000006.1"/>
</dbReference>
<keyword evidence="2" id="KW-0813">Transport</keyword>
<dbReference type="Pfam" id="PF02653">
    <property type="entry name" value="BPD_transp_2"/>
    <property type="match status" value="2"/>
</dbReference>
<feature type="transmembrane region" description="Helical" evidence="9">
    <location>
        <begin position="416"/>
        <end position="437"/>
    </location>
</feature>
<organism evidence="10 11">
    <name type="scientific">Bosea spartocytisi</name>
    <dbReference type="NCBI Taxonomy" id="2773451"/>
    <lineage>
        <taxon>Bacteria</taxon>
        <taxon>Pseudomonadati</taxon>
        <taxon>Pseudomonadota</taxon>
        <taxon>Alphaproteobacteria</taxon>
        <taxon>Hyphomicrobiales</taxon>
        <taxon>Boseaceae</taxon>
        <taxon>Bosea</taxon>
    </lineage>
</organism>
<evidence type="ECO:0000256" key="6">
    <source>
        <dbReference type="ARBA" id="ARBA00022989"/>
    </source>
</evidence>
<keyword evidence="11" id="KW-1185">Reference proteome</keyword>
<protein>
    <submittedName>
        <fullName evidence="10">ABC transporter permease</fullName>
    </submittedName>
</protein>
<dbReference type="GO" id="GO:0006865">
    <property type="term" value="P:amino acid transport"/>
    <property type="evidence" value="ECO:0007669"/>
    <property type="project" value="UniProtKB-KW"/>
</dbReference>
<evidence type="ECO:0000256" key="5">
    <source>
        <dbReference type="ARBA" id="ARBA00022970"/>
    </source>
</evidence>
<comment type="similarity">
    <text evidence="8">Belongs to the binding-protein-dependent transport system permease family. LivHM subfamily.</text>
</comment>
<feature type="transmembrane region" description="Helical" evidence="9">
    <location>
        <begin position="43"/>
        <end position="60"/>
    </location>
</feature>
<accession>A0A927ED64</accession>
<reference evidence="10" key="1">
    <citation type="submission" date="2020-09" db="EMBL/GenBank/DDBJ databases">
        <title>Bosea spartocytisi sp. nov. a root nodule endophyte of Spartocytisus supranubius in the high mountain ecosystem fo the Teide National Park (Canary Islands, Spain).</title>
        <authorList>
            <person name="Pulido-Suarez L."/>
            <person name="Peix A."/>
            <person name="Igual J.M."/>
            <person name="Socas-Perez N."/>
            <person name="Velazquez E."/>
            <person name="Flores-Felix J.D."/>
            <person name="Leon-Barrios M."/>
        </authorList>
    </citation>
    <scope>NUCLEOTIDE SEQUENCE</scope>
    <source>
        <strain evidence="10">SSUT16</strain>
    </source>
</reference>
<keyword evidence="7 9" id="KW-0472">Membrane</keyword>